<feature type="non-terminal residue" evidence="2">
    <location>
        <position position="90"/>
    </location>
</feature>
<accession>A0A382G0N3</accession>
<reference evidence="2" key="1">
    <citation type="submission" date="2018-05" db="EMBL/GenBank/DDBJ databases">
        <authorList>
            <person name="Lanie J.A."/>
            <person name="Ng W.-L."/>
            <person name="Kazmierczak K.M."/>
            <person name="Andrzejewski T.M."/>
            <person name="Davidsen T.M."/>
            <person name="Wayne K.J."/>
            <person name="Tettelin H."/>
            <person name="Glass J.I."/>
            <person name="Rusch D."/>
            <person name="Podicherti R."/>
            <person name="Tsui H.-C.T."/>
            <person name="Winkler M.E."/>
        </authorList>
    </citation>
    <scope>NUCLEOTIDE SEQUENCE</scope>
</reference>
<sequence>MRFQIRGPITTDPDIVMVNADDPSAEVYGRKWSRSVHADMIDFLRQENSSVTVYDILFAFPDSVDDGGFQRLVEATKNNARVIYPVSVDF</sequence>
<dbReference type="InterPro" id="IPR007890">
    <property type="entry name" value="CHASE2"/>
</dbReference>
<dbReference type="EMBL" id="UINC01052427">
    <property type="protein sequence ID" value="SVB67751.1"/>
    <property type="molecule type" value="Genomic_DNA"/>
</dbReference>
<feature type="domain" description="CHASE2" evidence="1">
    <location>
        <begin position="2"/>
        <end position="83"/>
    </location>
</feature>
<gene>
    <name evidence="2" type="ORF">METZ01_LOCUS220605</name>
</gene>
<protein>
    <recommendedName>
        <fullName evidence="1">CHASE2 domain-containing protein</fullName>
    </recommendedName>
</protein>
<dbReference type="Pfam" id="PF05226">
    <property type="entry name" value="CHASE2"/>
    <property type="match status" value="1"/>
</dbReference>
<evidence type="ECO:0000313" key="2">
    <source>
        <dbReference type="EMBL" id="SVB67751.1"/>
    </source>
</evidence>
<proteinExistence type="predicted"/>
<evidence type="ECO:0000259" key="1">
    <source>
        <dbReference type="Pfam" id="PF05226"/>
    </source>
</evidence>
<organism evidence="2">
    <name type="scientific">marine metagenome</name>
    <dbReference type="NCBI Taxonomy" id="408172"/>
    <lineage>
        <taxon>unclassified sequences</taxon>
        <taxon>metagenomes</taxon>
        <taxon>ecological metagenomes</taxon>
    </lineage>
</organism>
<dbReference type="AlphaFoldDB" id="A0A382G0N3"/>
<name>A0A382G0N3_9ZZZZ</name>